<evidence type="ECO:0000313" key="3">
    <source>
        <dbReference type="Proteomes" id="UP000332515"/>
    </source>
</evidence>
<dbReference type="SUPFAM" id="SSF56672">
    <property type="entry name" value="DNA/RNA polymerases"/>
    <property type="match status" value="1"/>
</dbReference>
<proteinExistence type="predicted"/>
<accession>A0A6A7Y1B4</accession>
<name>A0A6A7Y1B4_9HYPH</name>
<reference evidence="2 3" key="1">
    <citation type="submission" date="2019-09" db="EMBL/GenBank/DDBJ databases">
        <title>Segnochrobactrum spirostomi gen. nov., sp. nov., isolated from the ciliate Spirostomum cf. yagiui and description of a novel family, Segnochrobactraceae fam. nov. within the order Rhizobiales of the class Alphaproteobacteria.</title>
        <authorList>
            <person name="Akter S."/>
            <person name="Shazib S.U.A."/>
            <person name="Shin M.K."/>
        </authorList>
    </citation>
    <scope>NUCLEOTIDE SEQUENCE [LARGE SCALE GENOMIC DNA]</scope>
    <source>
        <strain evidence="2 3">Sp-1</strain>
    </source>
</reference>
<comment type="caution">
    <text evidence="2">The sequence shown here is derived from an EMBL/GenBank/DDBJ whole genome shotgun (WGS) entry which is preliminary data.</text>
</comment>
<dbReference type="EMBL" id="VWNA01000001">
    <property type="protein sequence ID" value="MQT11699.1"/>
    <property type="molecule type" value="Genomic_DNA"/>
</dbReference>
<sequence>MPPPERPFALAADVKGGRRLAALNAAAEAAGLRLGDTVADARVKAVDLVVADHDPGADRAGLRRLGLWAMRYSPVVALFGPEEGEDGLFLDITGAAHLHGGEAGLIDDLARRLVGFGLAPELALAGTPGAAWAVSRFHPAPGILRAGREAQVLAPLPVKALRLDPDLTARLRRLGLKTIGAIAARPRAPFAARFEAALLRRLDQATGRLPEPLDPIVPAPAYRSLRRLLEPIARQEAVVVVARDLMADLAPTLERDGVAARRLRLDLYRVDGGFQTLEIGVSAATRDPDHFARLVDLKLDRAAGRGGDGLDAGFGFEAVGLSVVEAAPWEARQEGLEAAEEPQRAARCAALMDGLRQRLGARSVRRPVARQSHLPERAEAFVATEAFLAADAGAASAWTAGSARPRPILVFPRPEPAEVVALVPEGPPQRFRWRGGQHRIARAEGPERIAGEWWRATEPPPTRDYYLVEDAEGRRFWLYREGLYGRETASPRWFVQGLFA</sequence>
<evidence type="ECO:0000313" key="2">
    <source>
        <dbReference type="EMBL" id="MQT11699.1"/>
    </source>
</evidence>
<dbReference type="CDD" id="cd03468">
    <property type="entry name" value="PolY_like"/>
    <property type="match status" value="1"/>
</dbReference>
<gene>
    <name evidence="2" type="ORF">F0357_03215</name>
</gene>
<dbReference type="InterPro" id="IPR043502">
    <property type="entry name" value="DNA/RNA_pol_sf"/>
</dbReference>
<dbReference type="PANTHER" id="PTHR35369">
    <property type="entry name" value="BLR3025 PROTEIN-RELATED"/>
    <property type="match status" value="1"/>
</dbReference>
<organism evidence="2 3">
    <name type="scientific">Segnochrobactrum spirostomi</name>
    <dbReference type="NCBI Taxonomy" id="2608987"/>
    <lineage>
        <taxon>Bacteria</taxon>
        <taxon>Pseudomonadati</taxon>
        <taxon>Pseudomonadota</taxon>
        <taxon>Alphaproteobacteria</taxon>
        <taxon>Hyphomicrobiales</taxon>
        <taxon>Segnochrobactraceae</taxon>
        <taxon>Segnochrobactrum</taxon>
    </lineage>
</organism>
<protein>
    <submittedName>
        <fullName evidence="2">DNA polymerase Y family protein</fullName>
    </submittedName>
</protein>
<evidence type="ECO:0000256" key="1">
    <source>
        <dbReference type="ARBA" id="ARBA00022763"/>
    </source>
</evidence>
<dbReference type="Proteomes" id="UP000332515">
    <property type="component" value="Unassembled WGS sequence"/>
</dbReference>
<dbReference type="PANTHER" id="PTHR35369:SF2">
    <property type="entry name" value="BLR3025 PROTEIN"/>
    <property type="match status" value="1"/>
</dbReference>
<dbReference type="AlphaFoldDB" id="A0A6A7Y1B4"/>
<keyword evidence="1" id="KW-0227">DNA damage</keyword>
<dbReference type="InterPro" id="IPR050356">
    <property type="entry name" value="SulA_CellDiv_inhibitor"/>
</dbReference>
<dbReference type="GO" id="GO:0006281">
    <property type="term" value="P:DNA repair"/>
    <property type="evidence" value="ECO:0007669"/>
    <property type="project" value="TreeGrafter"/>
</dbReference>
<keyword evidence="3" id="KW-1185">Reference proteome</keyword>